<dbReference type="InterPro" id="IPR032466">
    <property type="entry name" value="Metal_Hydrolase"/>
</dbReference>
<proteinExistence type="predicted"/>
<dbReference type="AlphaFoldDB" id="A0A9J6P1X4"/>
<comment type="caution">
    <text evidence="1">The sequence shown here is derived from an EMBL/GenBank/DDBJ whole genome shotgun (WGS) entry which is preliminary data.</text>
</comment>
<reference evidence="1" key="1">
    <citation type="journal article" date="2021" name="mSystems">
        <title>Bacteria and Archaea Synergistically Convert Glycine Betaine to Biogenic Methane in the Formosa Cold Seep of the South China Sea.</title>
        <authorList>
            <person name="Li L."/>
            <person name="Zhang W."/>
            <person name="Zhang S."/>
            <person name="Song L."/>
            <person name="Sun Q."/>
            <person name="Zhang H."/>
            <person name="Xiang H."/>
            <person name="Dong X."/>
        </authorList>
    </citation>
    <scope>NUCLEOTIDE SEQUENCE</scope>
    <source>
        <strain evidence="1">ZWT</strain>
    </source>
</reference>
<keyword evidence="2" id="KW-1185">Reference proteome</keyword>
<protein>
    <recommendedName>
        <fullName evidence="3">Amidohydrolase-related domain-containing protein</fullName>
    </recommendedName>
</protein>
<reference evidence="1" key="2">
    <citation type="submission" date="2021-04" db="EMBL/GenBank/DDBJ databases">
        <authorList>
            <person name="Dong X."/>
        </authorList>
    </citation>
    <scope>NUCLEOTIDE SEQUENCE</scope>
    <source>
        <strain evidence="1">ZWT</strain>
    </source>
</reference>
<gene>
    <name evidence="1" type="ORF">KDK92_07105</name>
</gene>
<sequence length="413" mass="47837">MPNYDINDYKENDMDKFYSELIEYSKTLNIIDAHEHFVSEPEHLKRYLSFYDYLAAYVKGDLASSGMNYGLLDYPKNEGQAIDLFRKIEPFWQYIKYSSYARPVLLALKKFHDCDDLTEENIVKIGRELNERNKPGHFDEIFNATKIELILNQSTTGEKAFADSRFCYGIPDEDDCSIKLRNFFDSCPEGTYDDYINMIDKEMAEEVNNGAILQKFFSDVFIHPLDKKAALSDFEDIRKNSKMPCSAALSSAIAHEKLDLCAKYNIVAAIHTGVWGDITRLSPSIMFPVVNAHWGTVFDIYHMGIPYVRECAFLGKNFPHVHLNLCWSHCVSEQMTKNMINEWLDLVPVNKIIGFGGDVNTLPEQVWGQLNHALENLSRAFAYRIKIGRMDLNYAKYVMKLWLYDNPKRIYKL</sequence>
<evidence type="ECO:0000313" key="1">
    <source>
        <dbReference type="EMBL" id="MCM1989504.1"/>
    </source>
</evidence>
<dbReference type="Proteomes" id="UP001056429">
    <property type="component" value="Unassembled WGS sequence"/>
</dbReference>
<name>A0A9J6P1X4_9CLOT</name>
<dbReference type="RefSeq" id="WP_250858497.1">
    <property type="nucleotide sequence ID" value="NZ_JAGSOJ010000001.1"/>
</dbReference>
<accession>A0A9J6P1X4</accession>
<evidence type="ECO:0008006" key="3">
    <source>
        <dbReference type="Google" id="ProtNLM"/>
    </source>
</evidence>
<dbReference type="EMBL" id="JAGSOJ010000001">
    <property type="protein sequence ID" value="MCM1989504.1"/>
    <property type="molecule type" value="Genomic_DNA"/>
</dbReference>
<evidence type="ECO:0000313" key="2">
    <source>
        <dbReference type="Proteomes" id="UP001056429"/>
    </source>
</evidence>
<organism evidence="1 2">
    <name type="scientific">Oceanirhabdus seepicola</name>
    <dbReference type="NCBI Taxonomy" id="2828781"/>
    <lineage>
        <taxon>Bacteria</taxon>
        <taxon>Bacillati</taxon>
        <taxon>Bacillota</taxon>
        <taxon>Clostridia</taxon>
        <taxon>Eubacteriales</taxon>
        <taxon>Clostridiaceae</taxon>
        <taxon>Oceanirhabdus</taxon>
    </lineage>
</organism>
<dbReference type="Gene3D" id="3.20.20.140">
    <property type="entry name" value="Metal-dependent hydrolases"/>
    <property type="match status" value="1"/>
</dbReference>
<dbReference type="SUPFAM" id="SSF51556">
    <property type="entry name" value="Metallo-dependent hydrolases"/>
    <property type="match status" value="1"/>
</dbReference>